<dbReference type="CDD" id="cd17990">
    <property type="entry name" value="DEXHc_HrpB"/>
    <property type="match status" value="1"/>
</dbReference>
<gene>
    <name evidence="7" type="primary">hrpB</name>
    <name evidence="7" type="ORF">NLF92_07040</name>
</gene>
<reference evidence="7" key="1">
    <citation type="submission" date="2022-07" db="EMBL/GenBank/DDBJ databases">
        <title>Characterization of the Novel Bacterium Alteromonas immobilis LMIT006 and Alteromonas gregis LMIT007.</title>
        <authorList>
            <person name="Lin X."/>
        </authorList>
    </citation>
    <scope>NUCLEOTIDE SEQUENCE</scope>
    <source>
        <strain evidence="7">LMIT007</strain>
    </source>
</reference>
<dbReference type="InterPro" id="IPR010225">
    <property type="entry name" value="HrpB"/>
</dbReference>
<dbReference type="CDD" id="cd18791">
    <property type="entry name" value="SF2_C_RHA"/>
    <property type="match status" value="1"/>
</dbReference>
<keyword evidence="3 7" id="KW-0347">Helicase</keyword>
<dbReference type="PIRSF" id="PIRSF005496">
    <property type="entry name" value="ATP_hel_hrpB"/>
    <property type="match status" value="1"/>
</dbReference>
<dbReference type="InterPro" id="IPR007502">
    <property type="entry name" value="Helicase-assoc_dom"/>
</dbReference>
<sequence length="848" mass="93232">MSSLTPTPEPVHLPITAHLSNLISTLGKYRRCVLSAEPGAGKSTAVPLALLTDPLFAGQQIILLEPRRVAVKALASYLAQSLGEKVGATVGYQIRNDQQVSTQTRLLIVTEGILTQRLQHDPELTGVGCIIFDEFHERSVPADLGLMLSYEVQQSLRESLCLLVMSASMNTLDVAEYLGEAPVISAQGRTFPVTTFYRPVSEQPQRNSHLSKLAQYERALPQHIGLLLLEIVKTSDHQGDILVFLPGLASIKHCLKWCREHVANVQIFSLYGGLALDKQTAILQRRSPNPAVIFATNIAETSLTLPNVTVVIDSGLEKRSEFDVKSGLTKLSTHYISEASAIQRQGRAGRVQAGYCYRLWPTNKTLAPYPPLPIATSDLSSVVLECMAWGMQDTSTIPWLDAPPPAHIAQAQTTLSDLGLLDNKGLTSLGKQAESLGIEPRFATMLLQAQNPSEKSAALALCALLSEKDILLNDRSVDIIPRVHILFSVLKSELAPTSIVNQVALSSVVNLFKSLARRVSLPLQEVVLPAQDTLFKMALLGFPDRLAKGKGHSYTLSNGRGVVLHELDALSGMEWCVVLDCDGQNQGGAIYSAVAGSTTAVLANIATQEERVYQLEKSTDKVKAMIQQRYRHLLISESPLGDWSGTDVSEVLVSLVQNHGLQVLNFTEGCQKWCARVCWLHQYCPTEVPLIDEAFLLQHISDWFLPYVAGKSLAQARKIPLLPLLEAILDYSQQQYLTKHAPKQYQAPDGKMFDIRYLYDEPPTVALQLQSVFGELASPLLAQGQVPLRFELLSPAQRPIQVTADLAGFWGSSYFAVAKEMRGRYPKHRWPEEPLLEKAGRSIKGKKS</sequence>
<dbReference type="InterPro" id="IPR027417">
    <property type="entry name" value="P-loop_NTPase"/>
</dbReference>
<dbReference type="Gene3D" id="3.40.50.300">
    <property type="entry name" value="P-loop containing nucleotide triphosphate hydrolases"/>
    <property type="match status" value="2"/>
</dbReference>
<keyword evidence="4" id="KW-0067">ATP-binding</keyword>
<dbReference type="GO" id="GO:0004386">
    <property type="term" value="F:helicase activity"/>
    <property type="evidence" value="ECO:0007669"/>
    <property type="project" value="UniProtKB-KW"/>
</dbReference>
<keyword evidence="2" id="KW-0378">Hydrolase</keyword>
<name>A0AA41X395_9ALTE</name>
<dbReference type="InterPro" id="IPR011545">
    <property type="entry name" value="DEAD/DEAH_box_helicase_dom"/>
</dbReference>
<evidence type="ECO:0000259" key="5">
    <source>
        <dbReference type="PROSITE" id="PS51192"/>
    </source>
</evidence>
<evidence type="ECO:0000256" key="1">
    <source>
        <dbReference type="ARBA" id="ARBA00022741"/>
    </source>
</evidence>
<dbReference type="AlphaFoldDB" id="A0AA41X395"/>
<dbReference type="Pfam" id="PF08482">
    <property type="entry name" value="HrpB_C"/>
    <property type="match status" value="1"/>
</dbReference>
<accession>A0AA41X395</accession>
<dbReference type="GO" id="GO:0003676">
    <property type="term" value="F:nucleic acid binding"/>
    <property type="evidence" value="ECO:0007669"/>
    <property type="project" value="InterPro"/>
</dbReference>
<dbReference type="RefSeq" id="WP_254100226.1">
    <property type="nucleotide sequence ID" value="NZ_JANATA010000010.1"/>
</dbReference>
<keyword evidence="1" id="KW-0547">Nucleotide-binding</keyword>
<feature type="domain" description="Helicase C-terminal" evidence="6">
    <location>
        <begin position="219"/>
        <end position="390"/>
    </location>
</feature>
<dbReference type="SMART" id="SM00847">
    <property type="entry name" value="HA2"/>
    <property type="match status" value="1"/>
</dbReference>
<dbReference type="SMART" id="SM00487">
    <property type="entry name" value="DEXDc"/>
    <property type="match status" value="1"/>
</dbReference>
<evidence type="ECO:0000259" key="6">
    <source>
        <dbReference type="PROSITE" id="PS51194"/>
    </source>
</evidence>
<dbReference type="Pfam" id="PF00271">
    <property type="entry name" value="Helicase_C"/>
    <property type="match status" value="1"/>
</dbReference>
<dbReference type="NCBIfam" id="TIGR01970">
    <property type="entry name" value="DEAH_box_HrpB"/>
    <property type="match status" value="1"/>
</dbReference>
<keyword evidence="8" id="KW-1185">Reference proteome</keyword>
<dbReference type="EMBL" id="JANATA010000010">
    <property type="protein sequence ID" value="MCP3428698.1"/>
    <property type="molecule type" value="Genomic_DNA"/>
</dbReference>
<dbReference type="FunFam" id="3.40.50.300:FF:002125">
    <property type="entry name" value="ATP-dependent helicase HrpB"/>
    <property type="match status" value="1"/>
</dbReference>
<feature type="domain" description="Helicase ATP-binding" evidence="5">
    <location>
        <begin position="23"/>
        <end position="187"/>
    </location>
</feature>
<dbReference type="Gene3D" id="1.20.120.1080">
    <property type="match status" value="1"/>
</dbReference>
<evidence type="ECO:0000256" key="2">
    <source>
        <dbReference type="ARBA" id="ARBA00022801"/>
    </source>
</evidence>
<evidence type="ECO:0000256" key="4">
    <source>
        <dbReference type="ARBA" id="ARBA00022840"/>
    </source>
</evidence>
<dbReference type="Proteomes" id="UP001165413">
    <property type="component" value="Unassembled WGS sequence"/>
</dbReference>
<dbReference type="GO" id="GO:0005524">
    <property type="term" value="F:ATP binding"/>
    <property type="evidence" value="ECO:0007669"/>
    <property type="project" value="UniProtKB-KW"/>
</dbReference>
<evidence type="ECO:0000256" key="3">
    <source>
        <dbReference type="ARBA" id="ARBA00022806"/>
    </source>
</evidence>
<dbReference type="PANTHER" id="PTHR43519">
    <property type="entry name" value="ATP-DEPENDENT RNA HELICASE HRPB"/>
    <property type="match status" value="1"/>
</dbReference>
<dbReference type="PROSITE" id="PS51194">
    <property type="entry name" value="HELICASE_CTER"/>
    <property type="match status" value="1"/>
</dbReference>
<dbReference type="InterPro" id="IPR049614">
    <property type="entry name" value="HrpB_DEXH"/>
</dbReference>
<evidence type="ECO:0000313" key="8">
    <source>
        <dbReference type="Proteomes" id="UP001165413"/>
    </source>
</evidence>
<proteinExistence type="predicted"/>
<dbReference type="PANTHER" id="PTHR43519:SF1">
    <property type="entry name" value="ATP-DEPENDENT RNA HELICASE HRPB"/>
    <property type="match status" value="1"/>
</dbReference>
<dbReference type="InterPro" id="IPR013689">
    <property type="entry name" value="RNA_helicase_ATP-dep_HrpB_C"/>
</dbReference>
<dbReference type="Pfam" id="PF00270">
    <property type="entry name" value="DEAD"/>
    <property type="match status" value="1"/>
</dbReference>
<comment type="caution">
    <text evidence="7">The sequence shown here is derived from an EMBL/GenBank/DDBJ whole genome shotgun (WGS) entry which is preliminary data.</text>
</comment>
<dbReference type="PROSITE" id="PS51192">
    <property type="entry name" value="HELICASE_ATP_BIND_1"/>
    <property type="match status" value="1"/>
</dbReference>
<dbReference type="InterPro" id="IPR014001">
    <property type="entry name" value="Helicase_ATP-bd"/>
</dbReference>
<dbReference type="GO" id="GO:0016787">
    <property type="term" value="F:hydrolase activity"/>
    <property type="evidence" value="ECO:0007669"/>
    <property type="project" value="UniProtKB-KW"/>
</dbReference>
<evidence type="ECO:0000313" key="7">
    <source>
        <dbReference type="EMBL" id="MCP3428698.1"/>
    </source>
</evidence>
<protein>
    <submittedName>
        <fullName evidence="7">ATP-dependent helicase HrpB</fullName>
    </submittedName>
</protein>
<organism evidence="7 8">
    <name type="scientific">Opacimonas viscosa</name>
    <dbReference type="NCBI Taxonomy" id="2961944"/>
    <lineage>
        <taxon>Bacteria</taxon>
        <taxon>Pseudomonadati</taxon>
        <taxon>Pseudomonadota</taxon>
        <taxon>Gammaproteobacteria</taxon>
        <taxon>Alteromonadales</taxon>
        <taxon>Alteromonadaceae</taxon>
        <taxon>Opacimonas</taxon>
    </lineage>
</organism>
<dbReference type="SUPFAM" id="SSF52540">
    <property type="entry name" value="P-loop containing nucleoside triphosphate hydrolases"/>
    <property type="match status" value="1"/>
</dbReference>
<dbReference type="SMART" id="SM00490">
    <property type="entry name" value="HELICc"/>
    <property type="match status" value="1"/>
</dbReference>
<dbReference type="InterPro" id="IPR001650">
    <property type="entry name" value="Helicase_C-like"/>
</dbReference>